<organism evidence="1 2">
    <name type="scientific">Bosea massiliensis</name>
    <dbReference type="NCBI Taxonomy" id="151419"/>
    <lineage>
        <taxon>Bacteria</taxon>
        <taxon>Pseudomonadati</taxon>
        <taxon>Pseudomonadota</taxon>
        <taxon>Alphaproteobacteria</taxon>
        <taxon>Hyphomicrobiales</taxon>
        <taxon>Boseaceae</taxon>
        <taxon>Bosea</taxon>
    </lineage>
</organism>
<dbReference type="InterPro" id="IPR021558">
    <property type="entry name" value="MazE-like"/>
</dbReference>
<dbReference type="RefSeq" id="WP_082733062.1">
    <property type="nucleotide sequence ID" value="NZ_JBHSLU010000060.1"/>
</dbReference>
<dbReference type="Pfam" id="PF11455">
    <property type="entry name" value="MazE-like"/>
    <property type="match status" value="1"/>
</dbReference>
<protein>
    <submittedName>
        <fullName evidence="1">Antitoxin MazE family protein</fullName>
    </submittedName>
</protein>
<accession>A0ABW0P2X2</accession>
<evidence type="ECO:0000313" key="2">
    <source>
        <dbReference type="Proteomes" id="UP001596060"/>
    </source>
</evidence>
<dbReference type="Proteomes" id="UP001596060">
    <property type="component" value="Unassembled WGS sequence"/>
</dbReference>
<proteinExistence type="predicted"/>
<name>A0ABW0P2X2_9HYPH</name>
<dbReference type="EMBL" id="JBHSLU010000060">
    <property type="protein sequence ID" value="MFC5507031.1"/>
    <property type="molecule type" value="Genomic_DNA"/>
</dbReference>
<evidence type="ECO:0000313" key="1">
    <source>
        <dbReference type="EMBL" id="MFC5507031.1"/>
    </source>
</evidence>
<gene>
    <name evidence="1" type="ORF">ACFPN9_17480</name>
</gene>
<reference evidence="2" key="1">
    <citation type="journal article" date="2019" name="Int. J. Syst. Evol. Microbiol.">
        <title>The Global Catalogue of Microorganisms (GCM) 10K type strain sequencing project: providing services to taxonomists for standard genome sequencing and annotation.</title>
        <authorList>
            <consortium name="The Broad Institute Genomics Platform"/>
            <consortium name="The Broad Institute Genome Sequencing Center for Infectious Disease"/>
            <person name="Wu L."/>
            <person name="Ma J."/>
        </authorList>
    </citation>
    <scope>NUCLEOTIDE SEQUENCE [LARGE SCALE GENOMIC DNA]</scope>
    <source>
        <strain evidence="2">CCUG 43117</strain>
    </source>
</reference>
<comment type="caution">
    <text evidence="1">The sequence shown here is derived from an EMBL/GenBank/DDBJ whole genome shotgun (WGS) entry which is preliminary data.</text>
</comment>
<sequence>MSRVASAVQSKFARYRAAKKKQGLKLLRIWVPDVNAPGFAEEAARQAALLRGAPEETETLAFIEAATADWNLEPYDWGPEGPPPGSAKLTRS</sequence>
<keyword evidence="2" id="KW-1185">Reference proteome</keyword>